<dbReference type="EMBL" id="AUPC02000165">
    <property type="protein sequence ID" value="POG67771.1"/>
    <property type="molecule type" value="Genomic_DNA"/>
</dbReference>
<keyword evidence="1" id="KW-0802">TPR repeat</keyword>
<dbReference type="PANTHER" id="PTHR47643">
    <property type="entry name" value="TPR DOMAIN PROTEIN (AFU_ORTHOLOGUE AFUA_5G12710)"/>
    <property type="match status" value="1"/>
</dbReference>
<dbReference type="SUPFAM" id="SSF48452">
    <property type="entry name" value="TPR-like"/>
    <property type="match status" value="1"/>
</dbReference>
<dbReference type="SMART" id="SM00028">
    <property type="entry name" value="TPR"/>
    <property type="match status" value="3"/>
</dbReference>
<evidence type="ECO:0000313" key="3">
    <source>
        <dbReference type="EMBL" id="POG67771.1"/>
    </source>
</evidence>
<dbReference type="Proteomes" id="UP000018888">
    <property type="component" value="Unassembled WGS sequence"/>
</dbReference>
<dbReference type="Gene3D" id="2.170.270.10">
    <property type="entry name" value="SET domain"/>
    <property type="match status" value="1"/>
</dbReference>
<name>A0A2P4PQU6_RHIID</name>
<dbReference type="InterPro" id="IPR001214">
    <property type="entry name" value="SET_dom"/>
</dbReference>
<accession>A0A2P4PQU6</accession>
<dbReference type="PROSITE" id="PS50280">
    <property type="entry name" value="SET"/>
    <property type="match status" value="1"/>
</dbReference>
<evidence type="ECO:0000259" key="2">
    <source>
        <dbReference type="PROSITE" id="PS50280"/>
    </source>
</evidence>
<proteinExistence type="predicted"/>
<comment type="caution">
    <text evidence="3">The sequence shown here is derived from an EMBL/GenBank/DDBJ whole genome shotgun (WGS) entry which is preliminary data.</text>
</comment>
<dbReference type="PROSITE" id="PS50005">
    <property type="entry name" value="TPR"/>
    <property type="match status" value="1"/>
</dbReference>
<dbReference type="PANTHER" id="PTHR47643:SF2">
    <property type="entry name" value="TPR DOMAIN PROTEIN (AFU_ORTHOLOGUE AFUA_5G12710)"/>
    <property type="match status" value="1"/>
</dbReference>
<sequence length="756" mass="86554">MKFQFLDTVISSVDILQNSVLRLNTGNISQKKSRERLIEEHKKLDYFGDKNKYLVHTARSQPNLSLNLQHRISIANLQIDHKSTENFLLCRVITKFINISALLALVEDPDGNVERLALYNWTNIPKNKVEQMACRSIDQTFLPVGTKLVIKNLSYKVAADKNTIINSNNPDDVIIIDHHNDKLFSDLIWTSDLLVKKEIKGKTVDEFRCRGNDYFASKNYTAAIDEYSNGIKLKPQNGTLFANRAEAYLRLFQFRNALNDAEVVLKYEPSHLKAAYRKGKALCGLKRYKEAIITLQHLHQSLKVSTDGSISSIKQSTEQLLKHAKILDSENKNGQYDYISIINEYCERAKIRKDSKGNDEWVHEVGPRLDHADFLCKDIEICSIKGKGRGLIAKCDIPENTLLVVSKAFSIVYSHEVLGYAMKSHIQNDQTTCVASSLCTGELITQITQKLLEEPYHCQEVYELYNGLNLNKINKNLVNVDIIGNIVKYNSFALDNVIVESVNLSGKGLWILPSYFNHSCIDGNVTRFFLGDLMFMRSLRPILKGEELLICYRSADSSYEIRSRYLKSIGIDCQCRLCKLDKSEAPKTVHRRTQLLDTVEKLIKPLSNDPDSSLIKRLEKTIFELHDLRKEHPELEFDTLAPSKILALAYRENGNQSKALSILKEVYSSYKNVHLEIINGIIFDIVLLYINLKQMEEARKWFDIVLKRLVEPILGKCMDDEDKWKKEALYLAEKIIPALNSTVKQLYNDNDNMENA</sequence>
<dbReference type="AlphaFoldDB" id="A0A2P4PQU6"/>
<dbReference type="VEuPathDB" id="FungiDB:RhiirFUN_006266"/>
<dbReference type="InterPro" id="IPR053209">
    <property type="entry name" value="Gramillin-biosynth_MTr"/>
</dbReference>
<evidence type="ECO:0000256" key="1">
    <source>
        <dbReference type="PROSITE-ProRule" id="PRU00339"/>
    </source>
</evidence>
<organism evidence="3 4">
    <name type="scientific">Rhizophagus irregularis (strain DAOM 181602 / DAOM 197198 / MUCL 43194)</name>
    <name type="common">Arbuscular mycorrhizal fungus</name>
    <name type="synonym">Glomus intraradices</name>
    <dbReference type="NCBI Taxonomy" id="747089"/>
    <lineage>
        <taxon>Eukaryota</taxon>
        <taxon>Fungi</taxon>
        <taxon>Fungi incertae sedis</taxon>
        <taxon>Mucoromycota</taxon>
        <taxon>Glomeromycotina</taxon>
        <taxon>Glomeromycetes</taxon>
        <taxon>Glomerales</taxon>
        <taxon>Glomeraceae</taxon>
        <taxon>Rhizophagus</taxon>
    </lineage>
</organism>
<feature type="repeat" description="TPR" evidence="1">
    <location>
        <begin position="204"/>
        <end position="237"/>
    </location>
</feature>
<dbReference type="InterPro" id="IPR011990">
    <property type="entry name" value="TPR-like_helical_dom_sf"/>
</dbReference>
<dbReference type="Pfam" id="PF13414">
    <property type="entry name" value="TPR_11"/>
    <property type="match status" value="1"/>
</dbReference>
<feature type="domain" description="SET" evidence="2">
    <location>
        <begin position="377"/>
        <end position="553"/>
    </location>
</feature>
<dbReference type="SMR" id="A0A2P4PQU6"/>
<dbReference type="Pfam" id="PF00856">
    <property type="entry name" value="SET"/>
    <property type="match status" value="1"/>
</dbReference>
<protein>
    <recommendedName>
        <fullName evidence="2">SET domain-containing protein</fullName>
    </recommendedName>
</protein>
<dbReference type="InterPro" id="IPR046341">
    <property type="entry name" value="SET_dom_sf"/>
</dbReference>
<keyword evidence="4" id="KW-1185">Reference proteome</keyword>
<dbReference type="SUPFAM" id="SSF82199">
    <property type="entry name" value="SET domain"/>
    <property type="match status" value="1"/>
</dbReference>
<reference evidence="3 4" key="1">
    <citation type="journal article" date="2013" name="Proc. Natl. Acad. Sci. U.S.A.">
        <title>Genome of an arbuscular mycorrhizal fungus provides insight into the oldest plant symbiosis.</title>
        <authorList>
            <person name="Tisserant E."/>
            <person name="Malbreil M."/>
            <person name="Kuo A."/>
            <person name="Kohler A."/>
            <person name="Symeonidi A."/>
            <person name="Balestrini R."/>
            <person name="Charron P."/>
            <person name="Duensing N."/>
            <person name="Frei Dit Frey N."/>
            <person name="Gianinazzi-Pearson V."/>
            <person name="Gilbert L.B."/>
            <person name="Handa Y."/>
            <person name="Herr J.R."/>
            <person name="Hijri M."/>
            <person name="Koul R."/>
            <person name="Kawaguchi M."/>
            <person name="Krajinski F."/>
            <person name="Lammers P.J."/>
            <person name="Masclaux F.G."/>
            <person name="Murat C."/>
            <person name="Morin E."/>
            <person name="Ndikumana S."/>
            <person name="Pagni M."/>
            <person name="Petitpierre D."/>
            <person name="Requena N."/>
            <person name="Rosikiewicz P."/>
            <person name="Riley R."/>
            <person name="Saito K."/>
            <person name="San Clemente H."/>
            <person name="Shapiro H."/>
            <person name="van Tuinen D."/>
            <person name="Becard G."/>
            <person name="Bonfante P."/>
            <person name="Paszkowski U."/>
            <person name="Shachar-Hill Y.Y."/>
            <person name="Tuskan G.A."/>
            <person name="Young P.W."/>
            <person name="Sanders I.R."/>
            <person name="Henrissat B."/>
            <person name="Rensing S.A."/>
            <person name="Grigoriev I.V."/>
            <person name="Corradi N."/>
            <person name="Roux C."/>
            <person name="Martin F."/>
        </authorList>
    </citation>
    <scope>NUCLEOTIDE SEQUENCE [LARGE SCALE GENOMIC DNA]</scope>
    <source>
        <strain evidence="3 4">DAOM 197198</strain>
    </source>
</reference>
<gene>
    <name evidence="3" type="ORF">GLOIN_2v1644476</name>
</gene>
<dbReference type="Gene3D" id="1.25.40.10">
    <property type="entry name" value="Tetratricopeptide repeat domain"/>
    <property type="match status" value="1"/>
</dbReference>
<dbReference type="InterPro" id="IPR019734">
    <property type="entry name" value="TPR_rpt"/>
</dbReference>
<reference evidence="3 4" key="2">
    <citation type="journal article" date="2018" name="New Phytol.">
        <title>High intraspecific genome diversity in the model arbuscular mycorrhizal symbiont Rhizophagus irregularis.</title>
        <authorList>
            <person name="Chen E.C.H."/>
            <person name="Morin E."/>
            <person name="Beaudet D."/>
            <person name="Noel J."/>
            <person name="Yildirir G."/>
            <person name="Ndikumana S."/>
            <person name="Charron P."/>
            <person name="St-Onge C."/>
            <person name="Giorgi J."/>
            <person name="Kruger M."/>
            <person name="Marton T."/>
            <person name="Ropars J."/>
            <person name="Grigoriev I.V."/>
            <person name="Hainaut M."/>
            <person name="Henrissat B."/>
            <person name="Roux C."/>
            <person name="Martin F."/>
            <person name="Corradi N."/>
        </authorList>
    </citation>
    <scope>NUCLEOTIDE SEQUENCE [LARGE SCALE GENOMIC DNA]</scope>
    <source>
        <strain evidence="3 4">DAOM 197198</strain>
    </source>
</reference>
<dbReference type="SMART" id="SM00317">
    <property type="entry name" value="SET"/>
    <property type="match status" value="1"/>
</dbReference>
<evidence type="ECO:0000313" key="4">
    <source>
        <dbReference type="Proteomes" id="UP000018888"/>
    </source>
</evidence>
<dbReference type="CDD" id="cd20071">
    <property type="entry name" value="SET_SMYD"/>
    <property type="match status" value="1"/>
</dbReference>